<evidence type="ECO:0000313" key="2">
    <source>
        <dbReference type="Proteomes" id="UP000265520"/>
    </source>
</evidence>
<organism evidence="1 2">
    <name type="scientific">Trifolium medium</name>
    <dbReference type="NCBI Taxonomy" id="97028"/>
    <lineage>
        <taxon>Eukaryota</taxon>
        <taxon>Viridiplantae</taxon>
        <taxon>Streptophyta</taxon>
        <taxon>Embryophyta</taxon>
        <taxon>Tracheophyta</taxon>
        <taxon>Spermatophyta</taxon>
        <taxon>Magnoliopsida</taxon>
        <taxon>eudicotyledons</taxon>
        <taxon>Gunneridae</taxon>
        <taxon>Pentapetalae</taxon>
        <taxon>rosids</taxon>
        <taxon>fabids</taxon>
        <taxon>Fabales</taxon>
        <taxon>Fabaceae</taxon>
        <taxon>Papilionoideae</taxon>
        <taxon>50 kb inversion clade</taxon>
        <taxon>NPAAA clade</taxon>
        <taxon>Hologalegina</taxon>
        <taxon>IRL clade</taxon>
        <taxon>Trifolieae</taxon>
        <taxon>Trifolium</taxon>
    </lineage>
</organism>
<feature type="non-terminal residue" evidence="1">
    <location>
        <position position="74"/>
    </location>
</feature>
<dbReference type="GO" id="GO:0008168">
    <property type="term" value="F:methyltransferase activity"/>
    <property type="evidence" value="ECO:0007669"/>
    <property type="project" value="UniProtKB-KW"/>
</dbReference>
<dbReference type="AlphaFoldDB" id="A0A392NE37"/>
<dbReference type="GO" id="GO:0032259">
    <property type="term" value="P:methylation"/>
    <property type="evidence" value="ECO:0007669"/>
    <property type="project" value="UniProtKB-KW"/>
</dbReference>
<gene>
    <name evidence="1" type="ORF">A2U01_0019135</name>
</gene>
<comment type="caution">
    <text evidence="1">The sequence shown here is derived from an EMBL/GenBank/DDBJ whole genome shotgun (WGS) entry which is preliminary data.</text>
</comment>
<keyword evidence="1" id="KW-0808">Transferase</keyword>
<keyword evidence="1" id="KW-0489">Methyltransferase</keyword>
<dbReference type="EMBL" id="LXQA010036815">
    <property type="protein sequence ID" value="MCH98136.1"/>
    <property type="molecule type" value="Genomic_DNA"/>
</dbReference>
<name>A0A392NE37_9FABA</name>
<keyword evidence="2" id="KW-1185">Reference proteome</keyword>
<proteinExistence type="predicted"/>
<dbReference type="Proteomes" id="UP000265520">
    <property type="component" value="Unassembled WGS sequence"/>
</dbReference>
<evidence type="ECO:0000313" key="1">
    <source>
        <dbReference type="EMBL" id="MCH98136.1"/>
    </source>
</evidence>
<sequence length="74" mass="8697">MKLVRVSNQSVKAQIHLCGVMRRTRTIYDSLRVLASIVKEKRMNEEKKLVAEVAIVAEEKRLREEKRLDEEIEC</sequence>
<accession>A0A392NE37</accession>
<reference evidence="1 2" key="1">
    <citation type="journal article" date="2018" name="Front. Plant Sci.">
        <title>Red Clover (Trifolium pratense) and Zigzag Clover (T. medium) - A Picture of Genomic Similarities and Differences.</title>
        <authorList>
            <person name="Dluhosova J."/>
            <person name="Istvanek J."/>
            <person name="Nedelnik J."/>
            <person name="Repkova J."/>
        </authorList>
    </citation>
    <scope>NUCLEOTIDE SEQUENCE [LARGE SCALE GENOMIC DNA]</scope>
    <source>
        <strain evidence="2">cv. 10/8</strain>
        <tissue evidence="1">Leaf</tissue>
    </source>
</reference>
<protein>
    <submittedName>
        <fullName evidence="1">Putative histone-lysine N-methyltransferase suvh protein</fullName>
    </submittedName>
</protein>